<protein>
    <submittedName>
        <fullName evidence="1">Uncharacterized protein</fullName>
    </submittedName>
</protein>
<sequence>MQTRTLRQCGPVAKDPGLTASILNKYSGSPLRILQLGGLAVASSDSSPVMEDQHADNHTLHDIVSFSYHKLPSLVKPRLLSLCLFPKDMEIPTRRLFRLWLAKGLVQVVGFTALL</sequence>
<dbReference type="InterPro" id="IPR036388">
    <property type="entry name" value="WH-like_DNA-bd_sf"/>
</dbReference>
<evidence type="ECO:0000313" key="1">
    <source>
        <dbReference type="EMBL" id="KAL3726188.1"/>
    </source>
</evidence>
<dbReference type="Proteomes" id="UP001634007">
    <property type="component" value="Unassembled WGS sequence"/>
</dbReference>
<reference evidence="1 2" key="1">
    <citation type="submission" date="2024-11" db="EMBL/GenBank/DDBJ databases">
        <title>Chromosome-level genome assembly of Eucalyptus globulus Labill. provides insights into its genome evolution.</title>
        <authorList>
            <person name="Li X."/>
        </authorList>
    </citation>
    <scope>NUCLEOTIDE SEQUENCE [LARGE SCALE GENOMIC DNA]</scope>
    <source>
        <strain evidence="1">CL2024</strain>
        <tissue evidence="1">Fresh tender leaves</tissue>
    </source>
</reference>
<organism evidence="1 2">
    <name type="scientific">Eucalyptus globulus</name>
    <name type="common">Tasmanian blue gum</name>
    <dbReference type="NCBI Taxonomy" id="34317"/>
    <lineage>
        <taxon>Eukaryota</taxon>
        <taxon>Viridiplantae</taxon>
        <taxon>Streptophyta</taxon>
        <taxon>Embryophyta</taxon>
        <taxon>Tracheophyta</taxon>
        <taxon>Spermatophyta</taxon>
        <taxon>Magnoliopsida</taxon>
        <taxon>eudicotyledons</taxon>
        <taxon>Gunneridae</taxon>
        <taxon>Pentapetalae</taxon>
        <taxon>rosids</taxon>
        <taxon>malvids</taxon>
        <taxon>Myrtales</taxon>
        <taxon>Myrtaceae</taxon>
        <taxon>Myrtoideae</taxon>
        <taxon>Eucalypteae</taxon>
        <taxon>Eucalyptus</taxon>
    </lineage>
</organism>
<dbReference type="InterPro" id="IPR044974">
    <property type="entry name" value="Disease_R_plants"/>
</dbReference>
<dbReference type="PANTHER" id="PTHR23155:SF955">
    <property type="entry name" value="AAA+ ATPASE DOMAIN-CONTAINING PROTEIN"/>
    <property type="match status" value="1"/>
</dbReference>
<evidence type="ECO:0000313" key="2">
    <source>
        <dbReference type="Proteomes" id="UP001634007"/>
    </source>
</evidence>
<dbReference type="PANTHER" id="PTHR23155">
    <property type="entry name" value="DISEASE RESISTANCE PROTEIN RP"/>
    <property type="match status" value="1"/>
</dbReference>
<dbReference type="EMBL" id="JBJKBG010000008">
    <property type="protein sequence ID" value="KAL3726188.1"/>
    <property type="molecule type" value="Genomic_DNA"/>
</dbReference>
<comment type="caution">
    <text evidence="1">The sequence shown here is derived from an EMBL/GenBank/DDBJ whole genome shotgun (WGS) entry which is preliminary data.</text>
</comment>
<proteinExistence type="predicted"/>
<keyword evidence="2" id="KW-1185">Reference proteome</keyword>
<name>A0ABD3JJ94_EUCGL</name>
<dbReference type="Gene3D" id="1.10.10.10">
    <property type="entry name" value="Winged helix-like DNA-binding domain superfamily/Winged helix DNA-binding domain"/>
    <property type="match status" value="1"/>
</dbReference>
<dbReference type="AlphaFoldDB" id="A0ABD3JJ94"/>
<gene>
    <name evidence="1" type="ORF">ACJRO7_031131</name>
</gene>
<accession>A0ABD3JJ94</accession>